<dbReference type="EMBL" id="ML996354">
    <property type="protein sequence ID" value="KAF2727113.1"/>
    <property type="molecule type" value="Genomic_DNA"/>
</dbReference>
<keyword evidence="2" id="KW-1185">Reference proteome</keyword>
<protein>
    <submittedName>
        <fullName evidence="1">Uncharacterized protein</fullName>
    </submittedName>
</protein>
<comment type="caution">
    <text evidence="1">The sequence shown here is derived from an EMBL/GenBank/DDBJ whole genome shotgun (WGS) entry which is preliminary data.</text>
</comment>
<dbReference type="OrthoDB" id="4045395at2759"/>
<reference evidence="1" key="1">
    <citation type="journal article" date="2020" name="Stud. Mycol.">
        <title>101 Dothideomycetes genomes: a test case for predicting lifestyles and emergence of pathogens.</title>
        <authorList>
            <person name="Haridas S."/>
            <person name="Albert R."/>
            <person name="Binder M."/>
            <person name="Bloem J."/>
            <person name="Labutti K."/>
            <person name="Salamov A."/>
            <person name="Andreopoulos B."/>
            <person name="Baker S."/>
            <person name="Barry K."/>
            <person name="Bills G."/>
            <person name="Bluhm B."/>
            <person name="Cannon C."/>
            <person name="Castanera R."/>
            <person name="Culley D."/>
            <person name="Daum C."/>
            <person name="Ezra D."/>
            <person name="Gonzalez J."/>
            <person name="Henrissat B."/>
            <person name="Kuo A."/>
            <person name="Liang C."/>
            <person name="Lipzen A."/>
            <person name="Lutzoni F."/>
            <person name="Magnuson J."/>
            <person name="Mondo S."/>
            <person name="Nolan M."/>
            <person name="Ohm R."/>
            <person name="Pangilinan J."/>
            <person name="Park H.-J."/>
            <person name="Ramirez L."/>
            <person name="Alfaro M."/>
            <person name="Sun H."/>
            <person name="Tritt A."/>
            <person name="Yoshinaga Y."/>
            <person name="Zwiers L.-H."/>
            <person name="Turgeon B."/>
            <person name="Goodwin S."/>
            <person name="Spatafora J."/>
            <person name="Crous P."/>
            <person name="Grigoriev I."/>
        </authorList>
    </citation>
    <scope>NUCLEOTIDE SEQUENCE</scope>
    <source>
        <strain evidence="1">CBS 125425</strain>
    </source>
</reference>
<dbReference type="InterPro" id="IPR043047">
    <property type="entry name" value="Hri1_N_sf"/>
</dbReference>
<evidence type="ECO:0000313" key="2">
    <source>
        <dbReference type="Proteomes" id="UP000799444"/>
    </source>
</evidence>
<dbReference type="AlphaFoldDB" id="A0A9P4QH02"/>
<dbReference type="Gene3D" id="2.40.128.320">
    <property type="entry name" value="Protein HRI1, N-terminal domain"/>
    <property type="match status" value="1"/>
</dbReference>
<name>A0A9P4QH02_9PLEO</name>
<gene>
    <name evidence="1" type="ORF">EJ04DRAFT_148754</name>
</gene>
<dbReference type="InterPro" id="IPR031818">
    <property type="entry name" value="Hri1"/>
</dbReference>
<sequence length="258" mass="28603">MVETTPPSVQTSHLNGSLPSWAQRLLQRPLVEIRRGISLDYDAPFEDCSVVALTAPSGRYVDVRFRLSSDAKSAIGKDSEIFAGYATAGTSTATLPLGTATCVPYECTVHVEWKHPIDSSASFTTDGADMYLLANGDMMEIGTVTIKGKTRMFKEYWIQPEGCHLWTFTVAETKSSREHSDVKGMAMVVGNYCQGILQTKDEIWVERWEVQGGAWVKDRRSNTSDLNDMLPCQWMIQGVKAVGDSTTIVGHRWEVVEV</sequence>
<organism evidence="1 2">
    <name type="scientific">Polyplosphaeria fusca</name>
    <dbReference type="NCBI Taxonomy" id="682080"/>
    <lineage>
        <taxon>Eukaryota</taxon>
        <taxon>Fungi</taxon>
        <taxon>Dikarya</taxon>
        <taxon>Ascomycota</taxon>
        <taxon>Pezizomycotina</taxon>
        <taxon>Dothideomycetes</taxon>
        <taxon>Pleosporomycetidae</taxon>
        <taxon>Pleosporales</taxon>
        <taxon>Tetraplosphaeriaceae</taxon>
        <taxon>Polyplosphaeria</taxon>
    </lineage>
</organism>
<proteinExistence type="predicted"/>
<evidence type="ECO:0000313" key="1">
    <source>
        <dbReference type="EMBL" id="KAF2727113.1"/>
    </source>
</evidence>
<accession>A0A9P4QH02</accession>
<dbReference type="Proteomes" id="UP000799444">
    <property type="component" value="Unassembled WGS sequence"/>
</dbReference>
<dbReference type="Pfam" id="PF16815">
    <property type="entry name" value="HRI1"/>
    <property type="match status" value="1"/>
</dbReference>